<protein>
    <submittedName>
        <fullName evidence="3">HDOD domain-containing protein</fullName>
    </submittedName>
</protein>
<feature type="domain" description="HDOD" evidence="2">
    <location>
        <begin position="199"/>
        <end position="385"/>
    </location>
</feature>
<dbReference type="InterPro" id="IPR001633">
    <property type="entry name" value="EAL_dom"/>
</dbReference>
<dbReference type="RefSeq" id="WP_046520801.1">
    <property type="nucleotide sequence ID" value="NZ_LAVS01000086.1"/>
</dbReference>
<gene>
    <name evidence="3" type="ORF">EIK76_15585</name>
</gene>
<comment type="caution">
    <text evidence="3">The sequence shown here is derived from an EMBL/GenBank/DDBJ whole genome shotgun (WGS) entry which is preliminary data.</text>
</comment>
<dbReference type="Gene3D" id="3.20.20.450">
    <property type="entry name" value="EAL domain"/>
    <property type="match status" value="1"/>
</dbReference>
<evidence type="ECO:0000313" key="3">
    <source>
        <dbReference type="EMBL" id="RRJ18968.1"/>
    </source>
</evidence>
<dbReference type="InterPro" id="IPR052340">
    <property type="entry name" value="RNase_Y/CdgJ"/>
</dbReference>
<sequence length="407" mass="46239">MYFYTARQPILDKDKNLFAYELLFRDGVENVFPEVDSNEATSRMIEGSQLNLGLDEFLGDKPGFINFTLDSLLKKYPSMLPCEQVVIEILETVQPGKRLLAECESLKAQGYILALDDYIHQPVWRHFYPLIDIIKIDFRATSLDTILQIKAAIRDYPHIKLLAEKVESNEEFLQAVELGFDYFQGYFFSRPEMMQSRALSPAQMTLAELLYETAKPEMDLNTITSVFERDVHLSYKLLRYTNSAVFKRRTDIATIKQAIVVLGQAELKRFLSVLFTAQISSDKPAELMRLAMTRARFAEDIAKLAGFSEVSKAFLTGMMSLMDAILDEPMSSVMSKLPLSKDIKDALIEGIGPIAQFLQLIKFYEQAAWDDANALIQALKLDSKSVPDAYHTAVQWANEQMKALGDN</sequence>
<dbReference type="PANTHER" id="PTHR33525:SF4">
    <property type="entry name" value="CYCLIC DI-GMP PHOSPHODIESTERASE CDGJ"/>
    <property type="match status" value="1"/>
</dbReference>
<dbReference type="PANTHER" id="PTHR33525">
    <property type="match status" value="1"/>
</dbReference>
<dbReference type="Gene3D" id="1.10.3210.10">
    <property type="entry name" value="Hypothetical protein af1432"/>
    <property type="match status" value="1"/>
</dbReference>
<dbReference type="InterPro" id="IPR035919">
    <property type="entry name" value="EAL_sf"/>
</dbReference>
<dbReference type="PROSITE" id="PS51833">
    <property type="entry name" value="HDOD"/>
    <property type="match status" value="1"/>
</dbReference>
<dbReference type="EMBL" id="RRCF01000005">
    <property type="protein sequence ID" value="RRJ18968.1"/>
    <property type="molecule type" value="Genomic_DNA"/>
</dbReference>
<dbReference type="OrthoDB" id="9804751at2"/>
<dbReference type="AlphaFoldDB" id="A0A3P3QCZ5"/>
<evidence type="ECO:0000259" key="2">
    <source>
        <dbReference type="PROSITE" id="PS51833"/>
    </source>
</evidence>
<accession>A0A3P3QCZ5</accession>
<dbReference type="Pfam" id="PF00563">
    <property type="entry name" value="EAL"/>
    <property type="match status" value="1"/>
</dbReference>
<organism evidence="3 4">
    <name type="scientific">Rheinheimera mesophila</name>
    <dbReference type="NCBI Taxonomy" id="1547515"/>
    <lineage>
        <taxon>Bacteria</taxon>
        <taxon>Pseudomonadati</taxon>
        <taxon>Pseudomonadota</taxon>
        <taxon>Gammaproteobacteria</taxon>
        <taxon>Chromatiales</taxon>
        <taxon>Chromatiaceae</taxon>
        <taxon>Rheinheimera</taxon>
    </lineage>
</organism>
<keyword evidence="4" id="KW-1185">Reference proteome</keyword>
<dbReference type="InterPro" id="IPR013976">
    <property type="entry name" value="HDOD"/>
</dbReference>
<feature type="domain" description="EAL" evidence="1">
    <location>
        <begin position="1"/>
        <end position="205"/>
    </location>
</feature>
<dbReference type="InterPro" id="IPR014408">
    <property type="entry name" value="dGMP_Pdiesterase_EAL/HD-GYP"/>
</dbReference>
<proteinExistence type="predicted"/>
<dbReference type="Pfam" id="PF08668">
    <property type="entry name" value="HDOD"/>
    <property type="match status" value="1"/>
</dbReference>
<evidence type="ECO:0000259" key="1">
    <source>
        <dbReference type="PROSITE" id="PS50883"/>
    </source>
</evidence>
<reference evidence="3 4" key="1">
    <citation type="submission" date="2018-11" db="EMBL/GenBank/DDBJ databases">
        <title>Draft genome analysis of Rheinheimera mesophila isolated from an industrial waste site.</title>
        <authorList>
            <person name="Yu Q."/>
            <person name="Qi Y."/>
            <person name="Zhang H."/>
            <person name="Lu Y."/>
            <person name="Pu J."/>
        </authorList>
    </citation>
    <scope>NUCLEOTIDE SEQUENCE [LARGE SCALE GENOMIC DNA]</scope>
    <source>
        <strain evidence="3 4">IITR13</strain>
    </source>
</reference>
<dbReference type="Proteomes" id="UP000276260">
    <property type="component" value="Unassembled WGS sequence"/>
</dbReference>
<dbReference type="PROSITE" id="PS50883">
    <property type="entry name" value="EAL"/>
    <property type="match status" value="1"/>
</dbReference>
<name>A0A3P3QCZ5_9GAMM</name>
<dbReference type="SUPFAM" id="SSF141868">
    <property type="entry name" value="EAL domain-like"/>
    <property type="match status" value="1"/>
</dbReference>
<evidence type="ECO:0000313" key="4">
    <source>
        <dbReference type="Proteomes" id="UP000276260"/>
    </source>
</evidence>
<dbReference type="PIRSF" id="PIRSF003180">
    <property type="entry name" value="DiGMPpdiest_YuxH"/>
    <property type="match status" value="1"/>
</dbReference>
<dbReference type="SUPFAM" id="SSF109604">
    <property type="entry name" value="HD-domain/PDEase-like"/>
    <property type="match status" value="1"/>
</dbReference>